<evidence type="ECO:0000313" key="2">
    <source>
        <dbReference type="Proteomes" id="UP000190852"/>
    </source>
</evidence>
<dbReference type="AlphaFoldDB" id="A0A1T5EBQ8"/>
<protein>
    <recommendedName>
        <fullName evidence="3">DUF4290 domain-containing protein</fullName>
    </recommendedName>
</protein>
<dbReference type="EMBL" id="FUYQ01000025">
    <property type="protein sequence ID" value="SKB81311.1"/>
    <property type="molecule type" value="Genomic_DNA"/>
</dbReference>
<accession>A0A1T5EBQ8</accession>
<reference evidence="2" key="1">
    <citation type="submission" date="2017-02" db="EMBL/GenBank/DDBJ databases">
        <authorList>
            <person name="Varghese N."/>
            <person name="Submissions S."/>
        </authorList>
    </citation>
    <scope>NUCLEOTIDE SEQUENCE [LARGE SCALE GENOMIC DNA]</scope>
    <source>
        <strain evidence="2">DSM 24967</strain>
    </source>
</reference>
<evidence type="ECO:0008006" key="3">
    <source>
        <dbReference type="Google" id="ProtNLM"/>
    </source>
</evidence>
<proteinExistence type="predicted"/>
<dbReference type="InterPro" id="IPR025632">
    <property type="entry name" value="DUF4290"/>
</dbReference>
<name>A0A1T5EBQ8_9BACT</name>
<sequence>MMFTLKIFNLFVYFCRIINVRMEYNTELKRLILPEYGRNIQNMVDYCLTIEDKEERMRCANSIINIMGNMFPHLRDVNDFKHILWDHLAIMADFKLDIDYPYEIVKKEDLHSRPPRIPYNTGRIRYRHYGKTLERMILKANEFDEGQEKTYLIKLLANQMKKSFLNWNKEAVDDRKIFKDLDELSEGKIVLDEEQHKLTESRDILSRKNTNKNYTRKGR</sequence>
<evidence type="ECO:0000313" key="1">
    <source>
        <dbReference type="EMBL" id="SKB81311.1"/>
    </source>
</evidence>
<organism evidence="1 2">
    <name type="scientific">Parabacteroides chartae</name>
    <dbReference type="NCBI Taxonomy" id="1037355"/>
    <lineage>
        <taxon>Bacteria</taxon>
        <taxon>Pseudomonadati</taxon>
        <taxon>Bacteroidota</taxon>
        <taxon>Bacteroidia</taxon>
        <taxon>Bacteroidales</taxon>
        <taxon>Tannerellaceae</taxon>
        <taxon>Parabacteroides</taxon>
    </lineage>
</organism>
<dbReference type="Pfam" id="PF14123">
    <property type="entry name" value="DUF4290"/>
    <property type="match status" value="1"/>
</dbReference>
<keyword evidence="2" id="KW-1185">Reference proteome</keyword>
<gene>
    <name evidence="1" type="ORF">SAMN05660349_02881</name>
</gene>
<dbReference type="Proteomes" id="UP000190852">
    <property type="component" value="Unassembled WGS sequence"/>
</dbReference>